<evidence type="ECO:0000256" key="1">
    <source>
        <dbReference type="SAM" id="MobiDB-lite"/>
    </source>
</evidence>
<evidence type="ECO:0000313" key="2">
    <source>
        <dbReference type="EMBL" id="GAA2232202.1"/>
    </source>
</evidence>
<comment type="caution">
    <text evidence="2">The sequence shown here is derived from an EMBL/GenBank/DDBJ whole genome shotgun (WGS) entry which is preliminary data.</text>
</comment>
<name>A0ABP5QGL2_9MICO</name>
<keyword evidence="3" id="KW-1185">Reference proteome</keyword>
<dbReference type="InterPro" id="IPR023346">
    <property type="entry name" value="Lysozyme-like_dom_sf"/>
</dbReference>
<dbReference type="Gene3D" id="1.10.530.10">
    <property type="match status" value="1"/>
</dbReference>
<protein>
    <recommendedName>
        <fullName evidence="4">Lytic transglycosylase domain-containing protein</fullName>
    </recommendedName>
</protein>
<reference evidence="3" key="1">
    <citation type="journal article" date="2019" name="Int. J. Syst. Evol. Microbiol.">
        <title>The Global Catalogue of Microorganisms (GCM) 10K type strain sequencing project: providing services to taxonomists for standard genome sequencing and annotation.</title>
        <authorList>
            <consortium name="The Broad Institute Genomics Platform"/>
            <consortium name="The Broad Institute Genome Sequencing Center for Infectious Disease"/>
            <person name="Wu L."/>
            <person name="Ma J."/>
        </authorList>
    </citation>
    <scope>NUCLEOTIDE SEQUENCE [LARGE SCALE GENOMIC DNA]</scope>
    <source>
        <strain evidence="3">JCM 16117</strain>
    </source>
</reference>
<dbReference type="EMBL" id="BAAAQY010000004">
    <property type="protein sequence ID" value="GAA2232202.1"/>
    <property type="molecule type" value="Genomic_DNA"/>
</dbReference>
<gene>
    <name evidence="2" type="ORF">GCM10009851_16620</name>
</gene>
<proteinExistence type="predicted"/>
<organism evidence="2 3">
    <name type="scientific">Herbiconiux moechotypicola</name>
    <dbReference type="NCBI Taxonomy" id="637393"/>
    <lineage>
        <taxon>Bacteria</taxon>
        <taxon>Bacillati</taxon>
        <taxon>Actinomycetota</taxon>
        <taxon>Actinomycetes</taxon>
        <taxon>Micrococcales</taxon>
        <taxon>Microbacteriaceae</taxon>
        <taxon>Herbiconiux</taxon>
    </lineage>
</organism>
<dbReference type="SUPFAM" id="SSF53955">
    <property type="entry name" value="Lysozyme-like"/>
    <property type="match status" value="1"/>
</dbReference>
<feature type="compositionally biased region" description="Low complexity" evidence="1">
    <location>
        <begin position="88"/>
        <end position="102"/>
    </location>
</feature>
<feature type="region of interest" description="Disordered" evidence="1">
    <location>
        <begin position="74"/>
        <end position="111"/>
    </location>
</feature>
<sequence length="217" mass="22760">MTVLKKSTRPVLRAGVQVLAFGVAASFVALFALQPALTQANASEAYAPDMSSSYGSVQSLEISGAQAASVLRDDYTITDPPPPPAPEPVKVAVSASAAAESSSGGGGCESYVVPTPGEPAAGSYQDIAWTSLKGYGFGIQQYYYLLALWNRESGWNPAAHNASSGAHGIPQALPGSKMGPGWESDPNVQIDWGIRYILGSYGSPCEAWAHSEENNWY</sequence>
<evidence type="ECO:0000313" key="3">
    <source>
        <dbReference type="Proteomes" id="UP001500929"/>
    </source>
</evidence>
<accession>A0ABP5QGL2</accession>
<dbReference type="RefSeq" id="WP_259479155.1">
    <property type="nucleotide sequence ID" value="NZ_BAAAQY010000004.1"/>
</dbReference>
<dbReference type="Proteomes" id="UP001500929">
    <property type="component" value="Unassembled WGS sequence"/>
</dbReference>
<evidence type="ECO:0008006" key="4">
    <source>
        <dbReference type="Google" id="ProtNLM"/>
    </source>
</evidence>